<organism evidence="1 2">
    <name type="scientific">Dermacentor silvarum</name>
    <name type="common">Tick</name>
    <dbReference type="NCBI Taxonomy" id="543639"/>
    <lineage>
        <taxon>Eukaryota</taxon>
        <taxon>Metazoa</taxon>
        <taxon>Ecdysozoa</taxon>
        <taxon>Arthropoda</taxon>
        <taxon>Chelicerata</taxon>
        <taxon>Arachnida</taxon>
        <taxon>Acari</taxon>
        <taxon>Parasitiformes</taxon>
        <taxon>Ixodida</taxon>
        <taxon>Ixodoidea</taxon>
        <taxon>Ixodidae</taxon>
        <taxon>Rhipicephalinae</taxon>
        <taxon>Dermacentor</taxon>
    </lineage>
</organism>
<protein>
    <submittedName>
        <fullName evidence="1">Uncharacterized protein</fullName>
    </submittedName>
</protein>
<accession>A0ACB8C4I2</accession>
<gene>
    <name evidence="1" type="ORF">HPB49_016300</name>
</gene>
<name>A0ACB8C4I2_DERSI</name>
<evidence type="ECO:0000313" key="2">
    <source>
        <dbReference type="Proteomes" id="UP000821865"/>
    </source>
</evidence>
<sequence length="238" mass="26336">MLPATLLGFLVESGLFRHQSNKATPAHPFCERALKRRPDPMCGRPLFFSSPSPGAHPLLQHVRGHYNARASTVLTRGSSVTSSIGASGTAATWFDNNLSKVGCVQDERQRNAAVGVLRRQFNNNTGDFLQFAVCSACKEALTSGKVPVMSVSNGYRYPPKPEHLPALNPVEERIIARRLPFMSIRRPTHGNGQYGINGASRERSDRSAGTRAMPTQERSRRRGDRRTHQTKTRKQGFV</sequence>
<keyword evidence="2" id="KW-1185">Reference proteome</keyword>
<dbReference type="EMBL" id="CM023478">
    <property type="protein sequence ID" value="KAH7933729.1"/>
    <property type="molecule type" value="Genomic_DNA"/>
</dbReference>
<comment type="caution">
    <text evidence="1">The sequence shown here is derived from an EMBL/GenBank/DDBJ whole genome shotgun (WGS) entry which is preliminary data.</text>
</comment>
<reference evidence="1" key="1">
    <citation type="submission" date="2020-05" db="EMBL/GenBank/DDBJ databases">
        <title>Large-scale comparative analyses of tick genomes elucidate their genetic diversity and vector capacities.</title>
        <authorList>
            <person name="Jia N."/>
            <person name="Wang J."/>
            <person name="Shi W."/>
            <person name="Du L."/>
            <person name="Sun Y."/>
            <person name="Zhan W."/>
            <person name="Jiang J."/>
            <person name="Wang Q."/>
            <person name="Zhang B."/>
            <person name="Ji P."/>
            <person name="Sakyi L.B."/>
            <person name="Cui X."/>
            <person name="Yuan T."/>
            <person name="Jiang B."/>
            <person name="Yang W."/>
            <person name="Lam T.T.-Y."/>
            <person name="Chang Q."/>
            <person name="Ding S."/>
            <person name="Wang X."/>
            <person name="Zhu J."/>
            <person name="Ruan X."/>
            <person name="Zhao L."/>
            <person name="Wei J."/>
            <person name="Que T."/>
            <person name="Du C."/>
            <person name="Cheng J."/>
            <person name="Dai P."/>
            <person name="Han X."/>
            <person name="Huang E."/>
            <person name="Gao Y."/>
            <person name="Liu J."/>
            <person name="Shao H."/>
            <person name="Ye R."/>
            <person name="Li L."/>
            <person name="Wei W."/>
            <person name="Wang X."/>
            <person name="Wang C."/>
            <person name="Yang T."/>
            <person name="Huo Q."/>
            <person name="Li W."/>
            <person name="Guo W."/>
            <person name="Chen H."/>
            <person name="Zhou L."/>
            <person name="Ni X."/>
            <person name="Tian J."/>
            <person name="Zhou Y."/>
            <person name="Sheng Y."/>
            <person name="Liu T."/>
            <person name="Pan Y."/>
            <person name="Xia L."/>
            <person name="Li J."/>
            <person name="Zhao F."/>
            <person name="Cao W."/>
        </authorList>
    </citation>
    <scope>NUCLEOTIDE SEQUENCE</scope>
    <source>
        <strain evidence="1">Dsil-2018</strain>
    </source>
</reference>
<evidence type="ECO:0000313" key="1">
    <source>
        <dbReference type="EMBL" id="KAH7933729.1"/>
    </source>
</evidence>
<proteinExistence type="predicted"/>
<dbReference type="Proteomes" id="UP000821865">
    <property type="component" value="Chromosome 9"/>
</dbReference>